<evidence type="ECO:0008006" key="4">
    <source>
        <dbReference type="Google" id="ProtNLM"/>
    </source>
</evidence>
<organism evidence="2 3">
    <name type="scientific">Massilia oculi</name>
    <dbReference type="NCBI Taxonomy" id="945844"/>
    <lineage>
        <taxon>Bacteria</taxon>
        <taxon>Pseudomonadati</taxon>
        <taxon>Pseudomonadota</taxon>
        <taxon>Betaproteobacteria</taxon>
        <taxon>Burkholderiales</taxon>
        <taxon>Oxalobacteraceae</taxon>
        <taxon>Telluria group</taxon>
        <taxon>Massilia</taxon>
    </lineage>
</organism>
<protein>
    <recommendedName>
        <fullName evidence="4">DUF1799 domain-containing protein</fullName>
    </recommendedName>
</protein>
<sequence length="201" mass="22838">MDLFASAGGRPQTAHQQRRIRHEGRAARSHHRLEWSAPGRRRGGQPAGRILPRGIRCAAEHPWHGPGVLQRLRQGDERRSKKLAQVARYAALGWIVDEDQEELDDEAVSEAAAAFGLAPVYERQRAEPLYLWPECVKAWNFFQAVSTQWVVGPGGAVGLNYQSVLVVRDAWKIRRKEWPKLFSEVQAMERATLSGWSERKK</sequence>
<dbReference type="EMBL" id="CP029343">
    <property type="protein sequence ID" value="AWL04288.1"/>
    <property type="molecule type" value="Genomic_DNA"/>
</dbReference>
<feature type="region of interest" description="Disordered" evidence="1">
    <location>
        <begin position="1"/>
        <end position="31"/>
    </location>
</feature>
<dbReference type="Proteomes" id="UP000245820">
    <property type="component" value="Chromosome"/>
</dbReference>
<gene>
    <name evidence="2" type="ORF">DIR46_07455</name>
</gene>
<accession>A0A2S2DG10</accession>
<dbReference type="KEGG" id="mtim:DIR46_07455"/>
<keyword evidence="3" id="KW-1185">Reference proteome</keyword>
<proteinExistence type="predicted"/>
<feature type="compositionally biased region" description="Basic residues" evidence="1">
    <location>
        <begin position="16"/>
        <end position="31"/>
    </location>
</feature>
<evidence type="ECO:0000313" key="2">
    <source>
        <dbReference type="EMBL" id="AWL04288.1"/>
    </source>
</evidence>
<name>A0A2S2DG10_9BURK</name>
<dbReference type="AlphaFoldDB" id="A0A2S2DG10"/>
<dbReference type="OrthoDB" id="6169380at2"/>
<dbReference type="Pfam" id="PF08809">
    <property type="entry name" value="DUF1799"/>
    <property type="match status" value="1"/>
</dbReference>
<evidence type="ECO:0000313" key="3">
    <source>
        <dbReference type="Proteomes" id="UP000245820"/>
    </source>
</evidence>
<dbReference type="InterPro" id="IPR014915">
    <property type="entry name" value="Phage_TLS_TfmB"/>
</dbReference>
<reference evidence="2 3" key="1">
    <citation type="submission" date="2018-05" db="EMBL/GenBank/DDBJ databases">
        <title>Complete genome sequence of Massilia oculi sp. nov. CCUG 43427T (=DSM 26321T), the type strain of M. oculi, and comparison with genome sequences of other Massilia strains.</title>
        <authorList>
            <person name="Zhu B."/>
        </authorList>
    </citation>
    <scope>NUCLEOTIDE SEQUENCE [LARGE SCALE GENOMIC DNA]</scope>
    <source>
        <strain evidence="2 3">CCUG 43427</strain>
    </source>
</reference>
<evidence type="ECO:0000256" key="1">
    <source>
        <dbReference type="SAM" id="MobiDB-lite"/>
    </source>
</evidence>